<gene>
    <name evidence="2" type="ordered locus">PACID_27390</name>
</gene>
<dbReference type="PATRIC" id="fig|1171373.8.peg.2689"/>
<evidence type="ECO:0000313" key="3">
    <source>
        <dbReference type="Proteomes" id="UP000000214"/>
    </source>
</evidence>
<dbReference type="KEGG" id="pbo:PACID_27390"/>
<dbReference type="RefSeq" id="WP_015071403.1">
    <property type="nucleotide sequence ID" value="NC_019395.1"/>
</dbReference>
<organism evidence="2 3">
    <name type="scientific">Acidipropionibacterium acidipropionici (strain ATCC 4875 / DSM 20272 / JCM 6432 / NBRC 12425 / NCIMB 8070 / 4)</name>
    <name type="common">Propionibacterium acidipropionici</name>
    <dbReference type="NCBI Taxonomy" id="1171373"/>
    <lineage>
        <taxon>Bacteria</taxon>
        <taxon>Bacillati</taxon>
        <taxon>Actinomycetota</taxon>
        <taxon>Actinomycetes</taxon>
        <taxon>Propionibacteriales</taxon>
        <taxon>Propionibacteriaceae</taxon>
        <taxon>Acidipropionibacterium</taxon>
    </lineage>
</organism>
<feature type="compositionally biased region" description="Acidic residues" evidence="1">
    <location>
        <begin position="183"/>
        <end position="198"/>
    </location>
</feature>
<reference evidence="2 3" key="1">
    <citation type="journal article" date="2012" name="BMC Genomics">
        <title>The genome sequence of Propionibacterium acidipropionici provides insights into its biotechnological and industrial potential.</title>
        <authorList>
            <person name="Parizzi L.P."/>
            <person name="Grassi M.C."/>
            <person name="Llerena L.A."/>
            <person name="Carazzolle M.F."/>
            <person name="Queiroz V.L."/>
            <person name="Lunardi I."/>
            <person name="Zeidler A.F."/>
            <person name="Teixeira P.J."/>
            <person name="Mieczkowski P."/>
            <person name="Rincones J."/>
            <person name="Pereira G.A."/>
        </authorList>
    </citation>
    <scope>NUCLEOTIDE SEQUENCE [LARGE SCALE GENOMIC DNA]</scope>
    <source>
        <strain evidence="3">ATCC 4875 / DSM 20272 / JCM 6432 / NBRC 12425 / NCIMB 8070</strain>
    </source>
</reference>
<name>K7RVS6_ACIA4</name>
<dbReference type="Proteomes" id="UP000000214">
    <property type="component" value="Chromosome"/>
</dbReference>
<evidence type="ECO:0000256" key="1">
    <source>
        <dbReference type="SAM" id="MobiDB-lite"/>
    </source>
</evidence>
<dbReference type="HOGENOM" id="CLU_1189074_0_0_11"/>
<dbReference type="eggNOG" id="ENOG5032SFN">
    <property type="taxonomic scope" value="Bacteria"/>
</dbReference>
<evidence type="ECO:0000313" key="2">
    <source>
        <dbReference type="EMBL" id="AFV90506.1"/>
    </source>
</evidence>
<proteinExistence type="predicted"/>
<feature type="compositionally biased region" description="Acidic residues" evidence="1">
    <location>
        <begin position="211"/>
        <end position="222"/>
    </location>
</feature>
<feature type="region of interest" description="Disordered" evidence="1">
    <location>
        <begin position="149"/>
        <end position="233"/>
    </location>
</feature>
<accession>K7RVS6</accession>
<evidence type="ECO:0008006" key="4">
    <source>
        <dbReference type="Google" id="ProtNLM"/>
    </source>
</evidence>
<protein>
    <recommendedName>
        <fullName evidence="4">DUF3151 domain-containing protein</fullName>
    </recommendedName>
</protein>
<dbReference type="AlphaFoldDB" id="K7RVS6"/>
<dbReference type="STRING" id="1171373.PACID_27390"/>
<dbReference type="EMBL" id="CP003493">
    <property type="protein sequence ID" value="AFV90506.1"/>
    <property type="molecule type" value="Genomic_DNA"/>
</dbReference>
<dbReference type="Pfam" id="PF11349">
    <property type="entry name" value="DUF3151"/>
    <property type="match status" value="1"/>
</dbReference>
<sequence>MAEDQMHPDLLADTEPATRLPHDPAIAELADHGRQDFLSVVRDYPASSLCWALLAEGSLMAGTEAADIAGYAYARTGYHRGLDALRREGWKGQGPIPWEHLANQGFLRSLWALSVAADRIGEQDEAERCEQFLRDSSESGWQALHTTLIPTDVASPDDPAEEPGPDAEAAPSEDVPEPASGPEDTENPSDEAENDSADADPREDGGNSPESPDDERPAEEEQDRQAEAAQPQG</sequence>
<dbReference type="InterPro" id="IPR014487">
    <property type="entry name" value="DUF3151"/>
</dbReference>